<dbReference type="Proteomes" id="UP000521872">
    <property type="component" value="Unassembled WGS sequence"/>
</dbReference>
<feature type="compositionally biased region" description="Pro residues" evidence="4">
    <location>
        <begin position="213"/>
        <end position="225"/>
    </location>
</feature>
<evidence type="ECO:0000256" key="3">
    <source>
        <dbReference type="PROSITE-ProRule" id="PRU00489"/>
    </source>
</evidence>
<comment type="caution">
    <text evidence="5">The sequence shown here is derived from an EMBL/GenBank/DDBJ whole genome shotgun (WGS) entry which is preliminary data.</text>
</comment>
<dbReference type="SUPFAM" id="SSF53335">
    <property type="entry name" value="S-adenosyl-L-methionine-dependent methyltransferases"/>
    <property type="match status" value="1"/>
</dbReference>
<reference evidence="5 6" key="1">
    <citation type="submission" date="2019-12" db="EMBL/GenBank/DDBJ databases">
        <authorList>
            <person name="Floudas D."/>
            <person name="Bentzer J."/>
            <person name="Ahren D."/>
            <person name="Johansson T."/>
            <person name="Persson P."/>
            <person name="Tunlid A."/>
        </authorList>
    </citation>
    <scope>NUCLEOTIDE SEQUENCE [LARGE SCALE GENOMIC DNA]</scope>
    <source>
        <strain evidence="5 6">CBS 102.39</strain>
    </source>
</reference>
<comment type="subcellular location">
    <subcellularLocation>
        <location evidence="1">Nucleus</location>
    </subcellularLocation>
</comment>
<name>A0A8H4QF38_9AGAR</name>
<dbReference type="InterPro" id="IPR045123">
    <property type="entry name" value="METTL14-like"/>
</dbReference>
<feature type="compositionally biased region" description="Basic and acidic residues" evidence="4">
    <location>
        <begin position="131"/>
        <end position="148"/>
    </location>
</feature>
<evidence type="ECO:0000313" key="6">
    <source>
        <dbReference type="Proteomes" id="UP000521872"/>
    </source>
</evidence>
<feature type="region of interest" description="Disordered" evidence="4">
    <location>
        <begin position="504"/>
        <end position="533"/>
    </location>
</feature>
<evidence type="ECO:0000256" key="4">
    <source>
        <dbReference type="SAM" id="MobiDB-lite"/>
    </source>
</evidence>
<dbReference type="AlphaFoldDB" id="A0A8H4QF38"/>
<gene>
    <name evidence="5" type="ORF">D9613_010544</name>
</gene>
<proteinExistence type="inferred from homology"/>
<feature type="compositionally biased region" description="Polar residues" evidence="4">
    <location>
        <begin position="10"/>
        <end position="65"/>
    </location>
</feature>
<dbReference type="PANTHER" id="PTHR13107:SF0">
    <property type="entry name" value="N6-ADENOSINE-METHYLTRANSFERASE NON-CATALYTIC SUBUNIT"/>
    <property type="match status" value="1"/>
</dbReference>
<dbReference type="PROSITE" id="PS51592">
    <property type="entry name" value="SAM_MTA70L_2"/>
    <property type="match status" value="1"/>
</dbReference>
<dbReference type="PROSITE" id="PS00092">
    <property type="entry name" value="N6_MTASE"/>
    <property type="match status" value="1"/>
</dbReference>
<organism evidence="5 6">
    <name type="scientific">Agrocybe pediades</name>
    <dbReference type="NCBI Taxonomy" id="84607"/>
    <lineage>
        <taxon>Eukaryota</taxon>
        <taxon>Fungi</taxon>
        <taxon>Dikarya</taxon>
        <taxon>Basidiomycota</taxon>
        <taxon>Agaricomycotina</taxon>
        <taxon>Agaricomycetes</taxon>
        <taxon>Agaricomycetidae</taxon>
        <taxon>Agaricales</taxon>
        <taxon>Agaricineae</taxon>
        <taxon>Strophariaceae</taxon>
        <taxon>Agrocybe</taxon>
    </lineage>
</organism>
<evidence type="ECO:0000256" key="1">
    <source>
        <dbReference type="ARBA" id="ARBA00004123"/>
    </source>
</evidence>
<dbReference type="GO" id="GO:0005634">
    <property type="term" value="C:nucleus"/>
    <property type="evidence" value="ECO:0007669"/>
    <property type="project" value="UniProtKB-SubCell"/>
</dbReference>
<feature type="region of interest" description="Disordered" evidence="4">
    <location>
        <begin position="106"/>
        <end position="235"/>
    </location>
</feature>
<dbReference type="InterPro" id="IPR029063">
    <property type="entry name" value="SAM-dependent_MTases_sf"/>
</dbReference>
<dbReference type="InterPro" id="IPR007757">
    <property type="entry name" value="MT-A70-like"/>
</dbReference>
<dbReference type="InterPro" id="IPR002052">
    <property type="entry name" value="DNA_methylase_N6_adenine_CS"/>
</dbReference>
<feature type="compositionally biased region" description="Low complexity" evidence="4">
    <location>
        <begin position="520"/>
        <end position="533"/>
    </location>
</feature>
<accession>A0A8H4QF38</accession>
<protein>
    <recommendedName>
        <fullName evidence="7">MT-A70-domain-containing protein</fullName>
    </recommendedName>
</protein>
<dbReference type="PANTHER" id="PTHR13107">
    <property type="entry name" value="N6-ADENOSINE-METHYLTRANSFERASE NON-CATALYTIC SUBUNIT"/>
    <property type="match status" value="1"/>
</dbReference>
<feature type="region of interest" description="Disordered" evidence="4">
    <location>
        <begin position="1"/>
        <end position="65"/>
    </location>
</feature>
<evidence type="ECO:0008006" key="7">
    <source>
        <dbReference type="Google" id="ProtNLM"/>
    </source>
</evidence>
<dbReference type="Pfam" id="PF05063">
    <property type="entry name" value="MT-A70"/>
    <property type="match status" value="1"/>
</dbReference>
<evidence type="ECO:0000313" key="5">
    <source>
        <dbReference type="EMBL" id="KAF4609950.1"/>
    </source>
</evidence>
<dbReference type="GO" id="GO:0032259">
    <property type="term" value="P:methylation"/>
    <property type="evidence" value="ECO:0007669"/>
    <property type="project" value="InterPro"/>
</dbReference>
<dbReference type="GO" id="GO:0008168">
    <property type="term" value="F:methyltransferase activity"/>
    <property type="evidence" value="ECO:0007669"/>
    <property type="project" value="InterPro"/>
</dbReference>
<evidence type="ECO:0000256" key="2">
    <source>
        <dbReference type="ARBA" id="ARBA00023242"/>
    </source>
</evidence>
<keyword evidence="6" id="KW-1185">Reference proteome</keyword>
<dbReference type="EMBL" id="JAACJL010000059">
    <property type="protein sequence ID" value="KAF4609950.1"/>
    <property type="molecule type" value="Genomic_DNA"/>
</dbReference>
<dbReference type="GO" id="GO:0003729">
    <property type="term" value="F:mRNA binding"/>
    <property type="evidence" value="ECO:0007669"/>
    <property type="project" value="TreeGrafter"/>
</dbReference>
<sequence>MAAATALPPSLSNSQLFAESSFSSTHTPPMSSFSATQKTEQEGSSQALSSTMTNMSLHPSTSETLSSAHDLLAAHNALISQFRAKRKWLSQQTQELLRISEKYRRENVTEDHNRKKRRRSSTATAVDWDEEHERAREDDDVGIDRDVYGDDDYDDRIRGDDGDDPVGRQSYSDDDRADTQSVKQEEDDGDDRQSLDDASDGAKSSDEDDYDPTEPPPRVIRPDLPPAKRARVERYPNYIPDEETIRNDYSQRYVDSGEWPQNWVLGAEPERRFEEYPKQQRLLNLKKQAVNEHSLPPHYLSLPLSPTDATSSTNTRFQNLLSTLHPSKFDVILIDPPFSSSFTWDNLQDLAIPSLAGDPSFVFLWVGSGAGEGLERGREVLAKWGYRRCEDVVWVKTNKTTNKGPGTDPPTTSLLTRTKQHCLIGIRGTVRRSNDSWFLHCNVDTDVIIWEGDPSDPARKPPEMYTLIENFCLGMRRLEIFGRLSSLRRGWVTVLAPGQEVHLPQLSSSGDVSGSALRPANSTSSSASSSSGNLALTNAADASEAKTPQLVDIKFHVDGDEGGLARRWQRAKWEQGIRDMAGPAGVASAASGGTGGGAGKYVVPMTPEIDALRPKSPPNNNSGGGMAMNMGIGMMGGSGMSMMAQPMATPVMRFAGGGGGGGGGGNNNARGAGAGFNGMLNTPQGIVGGGGMGNANQLMAQPMMAGTGNAMNNLGMNSMNAMNMNVGVVGMDGAWNNGMGNPMMGMGVGMGMPGVGGMGMHMGGGGAGGGTPGVGPGMNPMMSMMNPGSAQLGMMGNMDAGWDNVMPGMGVGVGMGMGMNPMNMNMGMGLNPMNNMGGGMPGMMGGAMPGMSGMNMGMGMGNNMGMTVPGMVGMGAMQNGGMNPMGHAAAMGMPGIGMGGMNMNMGGPMGMNQRQQRGGGGGAF</sequence>
<dbReference type="GO" id="GO:0036396">
    <property type="term" value="C:RNA N6-methyladenosine methyltransferase complex"/>
    <property type="evidence" value="ECO:0007669"/>
    <property type="project" value="TreeGrafter"/>
</dbReference>
<keyword evidence="2" id="KW-0539">Nucleus</keyword>
<dbReference type="PROSITE" id="PS51143">
    <property type="entry name" value="MT_A70"/>
    <property type="match status" value="1"/>
</dbReference>
<comment type="similarity">
    <text evidence="3">Belongs to the MT-A70-like family.</text>
</comment>